<dbReference type="AlphaFoldDB" id="Q0W0G6"/>
<dbReference type="KEGG" id="rci:RRC424"/>
<evidence type="ECO:0000313" key="2">
    <source>
        <dbReference type="EMBL" id="CAJ38127.1"/>
    </source>
</evidence>
<dbReference type="STRING" id="351160.RRC424"/>
<feature type="transmembrane region" description="Helical" evidence="1">
    <location>
        <begin position="225"/>
        <end position="249"/>
    </location>
</feature>
<keyword evidence="1" id="KW-0472">Membrane</keyword>
<dbReference type="Pfam" id="PF10060">
    <property type="entry name" value="DUF2298"/>
    <property type="match status" value="1"/>
</dbReference>
<feature type="transmembrane region" description="Helical" evidence="1">
    <location>
        <begin position="481"/>
        <end position="502"/>
    </location>
</feature>
<feature type="transmembrane region" description="Helical" evidence="1">
    <location>
        <begin position="398"/>
        <end position="417"/>
    </location>
</feature>
<feature type="transmembrane region" description="Helical" evidence="1">
    <location>
        <begin position="105"/>
        <end position="123"/>
    </location>
</feature>
<dbReference type="InterPro" id="IPR018746">
    <property type="entry name" value="DUF2298"/>
</dbReference>
<feature type="transmembrane region" description="Helical" evidence="1">
    <location>
        <begin position="454"/>
        <end position="474"/>
    </location>
</feature>
<feature type="transmembrane region" description="Helical" evidence="1">
    <location>
        <begin position="357"/>
        <end position="378"/>
    </location>
</feature>
<feature type="transmembrane region" description="Helical" evidence="1">
    <location>
        <begin position="20"/>
        <end position="40"/>
    </location>
</feature>
<dbReference type="RefSeq" id="WP_012034464.1">
    <property type="nucleotide sequence ID" value="NC_009464.1"/>
</dbReference>
<protein>
    <submittedName>
        <fullName evidence="2">Uncharacterized protein</fullName>
    </submittedName>
</protein>
<keyword evidence="1" id="KW-0812">Transmembrane</keyword>
<feature type="transmembrane region" description="Helical" evidence="1">
    <location>
        <begin position="312"/>
        <end position="345"/>
    </location>
</feature>
<evidence type="ECO:0000256" key="1">
    <source>
        <dbReference type="SAM" id="Phobius"/>
    </source>
</evidence>
<evidence type="ECO:0000313" key="3">
    <source>
        <dbReference type="Proteomes" id="UP000000663"/>
    </source>
</evidence>
<accession>Q0W0G6</accession>
<gene>
    <name evidence="2" type="ORF">RRC424</name>
</gene>
<keyword evidence="3" id="KW-1185">Reference proteome</keyword>
<name>Q0W0G6_METAR</name>
<feature type="transmembrane region" description="Helical" evidence="1">
    <location>
        <begin position="198"/>
        <end position="219"/>
    </location>
</feature>
<organism evidence="2 3">
    <name type="scientific">Methanocella arvoryzae (strain DSM 22066 / NBRC 105507 / MRE50)</name>
    <dbReference type="NCBI Taxonomy" id="351160"/>
    <lineage>
        <taxon>Archaea</taxon>
        <taxon>Methanobacteriati</taxon>
        <taxon>Methanobacteriota</taxon>
        <taxon>Stenosarchaea group</taxon>
        <taxon>Methanomicrobia</taxon>
        <taxon>Methanocellales</taxon>
        <taxon>Methanocellaceae</taxon>
        <taxon>Methanocella</taxon>
    </lineage>
</organism>
<feature type="transmembrane region" description="Helical" evidence="1">
    <location>
        <begin position="75"/>
        <end position="93"/>
    </location>
</feature>
<dbReference type="eggNOG" id="arCOG00563">
    <property type="taxonomic scope" value="Archaea"/>
</dbReference>
<dbReference type="GeneID" id="5144201"/>
<feature type="transmembrane region" description="Helical" evidence="1">
    <location>
        <begin position="175"/>
        <end position="193"/>
    </location>
</feature>
<proteinExistence type="predicted"/>
<keyword evidence="1" id="KW-1133">Transmembrane helix</keyword>
<sequence>MRREYWLGLTLAGLGMMLPLGWLTFVLLLVIPGLAILLLLKDRMTLSELIGVSGTLSILVFPLVILFISPVSVRLAGILLGLIVIAAGFYGFWKRKTITVDTSDWQVQVIAALIFLIVLFIMLKTFVITDKGLEIATTHASDLNWHLSIAQRFIEAPQLPPQDPYLPGYEIVYNWFMQVVFGELTLLTGLSLFEVFKVLITFVSALIFIDAYLLARTIFDEDLKASLLAGIIYVVSSGLSWLYLAYLALSDRSIDMFRILIFEWTGIMGLKYDSPSLYMLLPQTQTFGLLAMIFGLYIYLQAVSKKSLAISIVAGVALASLVMFHVITAFPVFMALGLYFLYLLFKERKQILGNRDLSIIPVAAIPLIMAAIATIYEIMLMSSNAGSQISLGHHPDVYVTLLVTLGPLLPFAIWGMYRAKNNQYAVLLMIFAVLNFVFLNIFEMTMTHNTYRFLVYLALPVSLFAGLALSKWLFSASKLKIITAALIILALVPSTVCIIMFYNDSSYVHAPPGDVKAAQWIKANTPRDAVIYEEPTHFVRVPVMTGRNDAYAGEIYTLQYHNVNKQREMEAILHMTDKDALYNTMLSEGVDYVFVGSKESGYSFAETLKSNPGFTVVYDEEGVKIYQVNRP</sequence>
<dbReference type="EMBL" id="AM114193">
    <property type="protein sequence ID" value="CAJ38127.1"/>
    <property type="molecule type" value="Genomic_DNA"/>
</dbReference>
<feature type="transmembrane region" description="Helical" evidence="1">
    <location>
        <begin position="49"/>
        <end position="69"/>
    </location>
</feature>
<feature type="transmembrane region" description="Helical" evidence="1">
    <location>
        <begin position="277"/>
        <end position="300"/>
    </location>
</feature>
<dbReference type="Proteomes" id="UP000000663">
    <property type="component" value="Chromosome"/>
</dbReference>
<feature type="transmembrane region" description="Helical" evidence="1">
    <location>
        <begin position="424"/>
        <end position="442"/>
    </location>
</feature>
<reference evidence="2 3" key="1">
    <citation type="journal article" date="2006" name="Science">
        <title>Genome of rice cluster I archaea -- the key methane producers in the rice rhizosphere.</title>
        <authorList>
            <person name="Erkel C."/>
            <person name="Kube M."/>
            <person name="Reinhardt R."/>
            <person name="Liesack W."/>
        </authorList>
    </citation>
    <scope>NUCLEOTIDE SEQUENCE [LARGE SCALE GENOMIC DNA]</scope>
    <source>
        <strain evidence="3">DSM 22066 / NBRC 105507 / MRE50</strain>
    </source>
</reference>